<keyword evidence="2" id="KW-0964">Secreted</keyword>
<evidence type="ECO:0000259" key="4">
    <source>
        <dbReference type="Pfam" id="PF14449"/>
    </source>
</evidence>
<reference evidence="6 7" key="1">
    <citation type="submission" date="2024-06" db="EMBL/GenBank/DDBJ databases">
        <title>The Natural Products Discovery Center: Release of the First 8490 Sequenced Strains for Exploring Actinobacteria Biosynthetic Diversity.</title>
        <authorList>
            <person name="Kalkreuter E."/>
            <person name="Kautsar S.A."/>
            <person name="Yang D."/>
            <person name="Bader C.D."/>
            <person name="Teijaro C.N."/>
            <person name="Fluegel L."/>
            <person name="Davis C.M."/>
            <person name="Simpson J.R."/>
            <person name="Lauterbach L."/>
            <person name="Steele A.D."/>
            <person name="Gui C."/>
            <person name="Meng S."/>
            <person name="Li G."/>
            <person name="Viehrig K."/>
            <person name="Ye F."/>
            <person name="Su P."/>
            <person name="Kiefer A.F."/>
            <person name="Nichols A."/>
            <person name="Cepeda A.J."/>
            <person name="Yan W."/>
            <person name="Fan B."/>
            <person name="Jiang Y."/>
            <person name="Adhikari A."/>
            <person name="Zheng C.-J."/>
            <person name="Schuster L."/>
            <person name="Cowan T.M."/>
            <person name="Smanski M.J."/>
            <person name="Chevrette M.G."/>
            <person name="De Carvalho L.P.S."/>
            <person name="Shen B."/>
        </authorList>
    </citation>
    <scope>NUCLEOTIDE SEQUENCE [LARGE SCALE GENOMIC DNA]</scope>
    <source>
        <strain evidence="6 7">NPDC033039</strain>
    </source>
</reference>
<evidence type="ECO:0000256" key="3">
    <source>
        <dbReference type="SAM" id="SignalP"/>
    </source>
</evidence>
<dbReference type="Pfam" id="PF14449">
    <property type="entry name" value="PT-TG"/>
    <property type="match status" value="1"/>
</dbReference>
<dbReference type="Gene3D" id="1.10.287.950">
    <property type="entry name" value="Methyl-accepting chemotaxis protein"/>
    <property type="match status" value="1"/>
</dbReference>
<accession>A0ABV2YTX5</accession>
<dbReference type="InterPro" id="IPR028908">
    <property type="entry name" value="Tox-PL_dom"/>
</dbReference>
<comment type="caution">
    <text evidence="6">The sequence shown here is derived from an EMBL/GenBank/DDBJ whole genome shotgun (WGS) entry which is preliminary data.</text>
</comment>
<evidence type="ECO:0000256" key="2">
    <source>
        <dbReference type="ARBA" id="ARBA00022525"/>
    </source>
</evidence>
<evidence type="ECO:0000313" key="7">
    <source>
        <dbReference type="Proteomes" id="UP001550853"/>
    </source>
</evidence>
<dbReference type="SUPFAM" id="SSF58104">
    <property type="entry name" value="Methyl-accepting chemotaxis protein (MCP) signaling domain"/>
    <property type="match status" value="1"/>
</dbReference>
<dbReference type="EMBL" id="JBEZVI010000002">
    <property type="protein sequence ID" value="MEU3709197.1"/>
    <property type="molecule type" value="Genomic_DNA"/>
</dbReference>
<sequence>MNHRWKTRAAAFLLALSVLFTGAMGQAAAAEPKPTRSVLEKCEGLPLREKLSCLKDQVKGDLSRKAGLLEIYLLVLAEHEWHTESKKAFPELYEKSQQLKKLTASLVKVKAEDFEDPEVGALLVATQQQSVKSLQITFEAFTDIAYTSAQLVKAMSDLMVLMAPVVKGAADIVTDPEVNAALGQINSGFDRMDHALDGLNADVGRMNKAVNQMNVALDQANSAVAEMNRGLDQMNQGVDRMNAGLGRMNKAIDQANAAMDQINHALSGANDGVGQANEGVTGMGKALDGLHKALKGVGGGVFKDLDLSGVGDYVRGGPKAQDDKVRQAVVSAVANLIPGVGDAKGVMEALTGKDTVTGDALSPADRVLGAVILLRWVKAGKTGVKVEELLKAVKNEKSFNRIGNVRWGRGGGGTTVLGDSYKTPVTDDLRELVNPGGGKANCRACVLGVERALDGAPAAALPELGRGSLASVEKYFPGKRFVNRSLSNIVKDIKGAGDGARGIVYGADPDGGHVFNVINRGGDVVFLDAQSGHAAPAGYSNYQFMRTK</sequence>
<evidence type="ECO:0000259" key="5">
    <source>
        <dbReference type="Pfam" id="PF15644"/>
    </source>
</evidence>
<feature type="domain" description="Tox-PL" evidence="5">
    <location>
        <begin position="441"/>
        <end position="533"/>
    </location>
</feature>
<evidence type="ECO:0000256" key="1">
    <source>
        <dbReference type="ARBA" id="ARBA00004613"/>
    </source>
</evidence>
<feature type="domain" description="Pre-toxin TG" evidence="4">
    <location>
        <begin position="328"/>
        <end position="394"/>
    </location>
</feature>
<protein>
    <submittedName>
        <fullName evidence="6">Pre-toxin TG domain-containing protein</fullName>
    </submittedName>
</protein>
<dbReference type="Pfam" id="PF15644">
    <property type="entry name" value="Gln_amidase"/>
    <property type="match status" value="1"/>
</dbReference>
<organism evidence="6 7">
    <name type="scientific">Streptomyces catenulae</name>
    <dbReference type="NCBI Taxonomy" id="66875"/>
    <lineage>
        <taxon>Bacteria</taxon>
        <taxon>Bacillati</taxon>
        <taxon>Actinomycetota</taxon>
        <taxon>Actinomycetes</taxon>
        <taxon>Kitasatosporales</taxon>
        <taxon>Streptomycetaceae</taxon>
        <taxon>Streptomyces</taxon>
    </lineage>
</organism>
<comment type="subcellular location">
    <subcellularLocation>
        <location evidence="1">Secreted</location>
    </subcellularLocation>
</comment>
<dbReference type="Proteomes" id="UP001550853">
    <property type="component" value="Unassembled WGS sequence"/>
</dbReference>
<gene>
    <name evidence="6" type="ORF">AB0E61_03745</name>
</gene>
<dbReference type="RefSeq" id="WP_078654048.1">
    <property type="nucleotide sequence ID" value="NZ_JBEZVI010000002.1"/>
</dbReference>
<proteinExistence type="predicted"/>
<keyword evidence="7" id="KW-1185">Reference proteome</keyword>
<name>A0ABV2YTX5_9ACTN</name>
<evidence type="ECO:0000313" key="6">
    <source>
        <dbReference type="EMBL" id="MEU3709197.1"/>
    </source>
</evidence>
<feature type="chain" id="PRO_5046947447" evidence="3">
    <location>
        <begin position="30"/>
        <end position="548"/>
    </location>
</feature>
<dbReference type="InterPro" id="IPR027797">
    <property type="entry name" value="PT-TG_dom"/>
</dbReference>
<keyword evidence="3" id="KW-0732">Signal</keyword>
<feature type="signal peptide" evidence="3">
    <location>
        <begin position="1"/>
        <end position="29"/>
    </location>
</feature>